<feature type="compositionally biased region" description="Acidic residues" evidence="1">
    <location>
        <begin position="447"/>
        <end position="461"/>
    </location>
</feature>
<feature type="compositionally biased region" description="Basic residues" evidence="1">
    <location>
        <begin position="788"/>
        <end position="797"/>
    </location>
</feature>
<feature type="compositionally biased region" description="Polar residues" evidence="1">
    <location>
        <begin position="433"/>
        <end position="442"/>
    </location>
</feature>
<dbReference type="Proteomes" id="UP001385951">
    <property type="component" value="Unassembled WGS sequence"/>
</dbReference>
<name>A0AAW0FV89_9APHY</name>
<organism evidence="2 3">
    <name type="scientific">Cerrena zonata</name>
    <dbReference type="NCBI Taxonomy" id="2478898"/>
    <lineage>
        <taxon>Eukaryota</taxon>
        <taxon>Fungi</taxon>
        <taxon>Dikarya</taxon>
        <taxon>Basidiomycota</taxon>
        <taxon>Agaricomycotina</taxon>
        <taxon>Agaricomycetes</taxon>
        <taxon>Polyporales</taxon>
        <taxon>Cerrenaceae</taxon>
        <taxon>Cerrena</taxon>
    </lineage>
</organism>
<comment type="caution">
    <text evidence="2">The sequence shown here is derived from an EMBL/GenBank/DDBJ whole genome shotgun (WGS) entry which is preliminary data.</text>
</comment>
<evidence type="ECO:0000313" key="3">
    <source>
        <dbReference type="Proteomes" id="UP001385951"/>
    </source>
</evidence>
<reference evidence="2 3" key="1">
    <citation type="submission" date="2022-09" db="EMBL/GenBank/DDBJ databases">
        <authorList>
            <person name="Palmer J.M."/>
        </authorList>
    </citation>
    <scope>NUCLEOTIDE SEQUENCE [LARGE SCALE GENOMIC DNA]</scope>
    <source>
        <strain evidence="2 3">DSM 7382</strain>
    </source>
</reference>
<dbReference type="AlphaFoldDB" id="A0AAW0FV89"/>
<feature type="region of interest" description="Disordered" evidence="1">
    <location>
        <begin position="410"/>
        <end position="468"/>
    </location>
</feature>
<feature type="region of interest" description="Disordered" evidence="1">
    <location>
        <begin position="630"/>
        <end position="797"/>
    </location>
</feature>
<proteinExistence type="predicted"/>
<accession>A0AAW0FV89</accession>
<evidence type="ECO:0000313" key="2">
    <source>
        <dbReference type="EMBL" id="KAK7682194.1"/>
    </source>
</evidence>
<sequence length="797" mass="89188">MPKEKAFNFTVTQSSWLEQYLAKYIELQDGELIEETAPEDFTRFFDEVFNGLEAKFEISKSGTKERILTALAKWMRVRAKREGKKTAAVKTVATTAKKLFRDEHWLSTIRPATVEALGEDNPNNPHWLAETQKQRAKAWKNLSYKEKGEYELRAKEINGGQMAKEEKALYGDKHFREKAQKSLNDLATVFDAHVIAVTVRQGSEGKLLVSVLEDDSGPKFLKSIEKDALFSWTPQQFMSFIDVPPSVVNAATPSVPLDYYPLIYDSNGFPSLPDWATHPTFSKWRKTLGEFFRYFWGLRQGSKLPVQPPWMTIAKDILKYIAREFFPPEDVLRMDDIILQKPASMNQEQLMLWIHHLLQRQAMVKRGEISTVFEFIPKPLVKANGKEGSKGQLENADSDAEELEIQAALDGYVPSGPSNNATLTKDDEDDDSTNSTASTRSTPEPPGDQDEDVPVEEEGIEPDSPASVGKDWTARVKFLRSLSHDRKYQELVLLLKKQQTESRLVSAVSNVFELPWANWEYPSTWLPSSIHVTSFAQGLVEKYLSSWEKTVHDIAMFNTGLEHFLLTTGLVLRDIHNAQFSLADPGDDEVSTTPVHVQSTSLDIGYALKIEATIEDVYKRFLHSIPAARKTITSPPTQGAAPRPTLLQDSDDLIDPQLRNMGTDSTLPLEKVPTRPQSKRPLSPVTPATLELSPKRKRKQPLPSKPRPDAFSRSFLPPPVLEASSAGAGPSGVTPLSHDIDEVGADGGMVRQSGRLQQKGRSIYTRKGEIIPPGTTDPNVDTSTGNKGKGRPARKKK</sequence>
<dbReference type="EMBL" id="JASBNA010000037">
    <property type="protein sequence ID" value="KAK7682194.1"/>
    <property type="molecule type" value="Genomic_DNA"/>
</dbReference>
<feature type="compositionally biased region" description="Polar residues" evidence="1">
    <location>
        <begin position="776"/>
        <end position="786"/>
    </location>
</feature>
<protein>
    <submittedName>
        <fullName evidence="2">Uncharacterized protein</fullName>
    </submittedName>
</protein>
<gene>
    <name evidence="2" type="ORF">QCA50_014781</name>
</gene>
<evidence type="ECO:0000256" key="1">
    <source>
        <dbReference type="SAM" id="MobiDB-lite"/>
    </source>
</evidence>
<keyword evidence="3" id="KW-1185">Reference proteome</keyword>